<evidence type="ECO:0000256" key="7">
    <source>
        <dbReference type="ARBA" id="ARBA00022692"/>
    </source>
</evidence>
<evidence type="ECO:0000256" key="12">
    <source>
        <dbReference type="ARBA" id="ARBA00023012"/>
    </source>
</evidence>
<dbReference type="OrthoDB" id="9792686at2"/>
<evidence type="ECO:0000313" key="17">
    <source>
        <dbReference type="Proteomes" id="UP000198584"/>
    </source>
</evidence>
<dbReference type="InterPro" id="IPR004358">
    <property type="entry name" value="Sig_transdc_His_kin-like_C"/>
</dbReference>
<keyword evidence="13 14" id="KW-0472">Membrane</keyword>
<evidence type="ECO:0000256" key="1">
    <source>
        <dbReference type="ARBA" id="ARBA00000085"/>
    </source>
</evidence>
<dbReference type="CDD" id="cd00130">
    <property type="entry name" value="PAS"/>
    <property type="match status" value="1"/>
</dbReference>
<evidence type="ECO:0000256" key="5">
    <source>
        <dbReference type="ARBA" id="ARBA00022553"/>
    </source>
</evidence>
<keyword evidence="5" id="KW-0597">Phosphoprotein</keyword>
<dbReference type="InterPro" id="IPR003594">
    <property type="entry name" value="HATPase_dom"/>
</dbReference>
<dbReference type="SMART" id="SM00387">
    <property type="entry name" value="HATPase_c"/>
    <property type="match status" value="1"/>
</dbReference>
<name>A0A1H3Z914_9BACI</name>
<dbReference type="SMART" id="SM00091">
    <property type="entry name" value="PAS"/>
    <property type="match status" value="1"/>
</dbReference>
<evidence type="ECO:0000256" key="3">
    <source>
        <dbReference type="ARBA" id="ARBA00012438"/>
    </source>
</evidence>
<dbReference type="STRING" id="571932.SAMN05421743_103164"/>
<evidence type="ECO:0000313" key="16">
    <source>
        <dbReference type="EMBL" id="SEA20135.1"/>
    </source>
</evidence>
<dbReference type="InterPro" id="IPR035965">
    <property type="entry name" value="PAS-like_dom_sf"/>
</dbReference>
<keyword evidence="10" id="KW-0067">ATP-binding</keyword>
<dbReference type="Gene3D" id="3.30.450.20">
    <property type="entry name" value="PAS domain"/>
    <property type="match status" value="2"/>
</dbReference>
<evidence type="ECO:0000256" key="14">
    <source>
        <dbReference type="SAM" id="Phobius"/>
    </source>
</evidence>
<evidence type="ECO:0000256" key="2">
    <source>
        <dbReference type="ARBA" id="ARBA00004651"/>
    </source>
</evidence>
<dbReference type="InterPro" id="IPR013767">
    <property type="entry name" value="PAS_fold"/>
</dbReference>
<dbReference type="Gene3D" id="1.10.287.130">
    <property type="match status" value="1"/>
</dbReference>
<dbReference type="Pfam" id="PF00989">
    <property type="entry name" value="PAS"/>
    <property type="match status" value="1"/>
</dbReference>
<feature type="transmembrane region" description="Helical" evidence="14">
    <location>
        <begin position="12"/>
        <end position="33"/>
    </location>
</feature>
<dbReference type="InterPro" id="IPR000014">
    <property type="entry name" value="PAS"/>
</dbReference>
<evidence type="ECO:0000256" key="13">
    <source>
        <dbReference type="ARBA" id="ARBA00023136"/>
    </source>
</evidence>
<comment type="subcellular location">
    <subcellularLocation>
        <location evidence="2">Cell membrane</location>
        <topology evidence="2">Multi-pass membrane protein</topology>
    </subcellularLocation>
</comment>
<sequence length="533" mass="59345">MKLKHMPIRWKITILSFGVVLFSIVIGGIIVIGNTIESKEDALGKQAMITGRTVANLPDIKENLMEPGGWTKINPIVERIRTVNDADYIVILNMNRIRYSHPVSEQLGKVSSGKDEGPAFAEHSYTAKAQGEMGTAIRAFVPIMNNEHEQIGIAIVGNILPSVGEILFDIKNEILFILFLTALFGVTGSWLLARHLKQQTFRLEPHEIVQLLVERTATFQAMNEGIIAIDKEGKVTILNDKAKQILGIEGDWVGQPIEAVIRETKLLKVLREGIPVYHEEMRIGDKLIMSTRVPIRVENEIVGAVAVFQDRTEATKLAEELTGVKAFVDALRVQNHEHLNKLHTIAGLIQLDKKEQALQFVFDASEKQEELSRFLITKMKDYSISGLLLSKVSRGREIGVDVSIDEASELKAYPPLLDKHDFVLVLGNLIENAFHSFQGVKRDQKWVDISISQDDHVCTIAVEDNGRGIPKQQIDHIFKKGYTTKGEEGSGFGLYLVNNVVEKGLGEVEVVSQEGEGTSILLTFPMSLEEEST</sequence>
<keyword evidence="8" id="KW-0547">Nucleotide-binding</keyword>
<feature type="domain" description="Histidine kinase" evidence="15">
    <location>
        <begin position="333"/>
        <end position="528"/>
    </location>
</feature>
<dbReference type="SUPFAM" id="SSF55785">
    <property type="entry name" value="PYP-like sensor domain (PAS domain)"/>
    <property type="match status" value="1"/>
</dbReference>
<dbReference type="PRINTS" id="PR00344">
    <property type="entry name" value="BCTRLSENSOR"/>
</dbReference>
<keyword evidence="11 14" id="KW-1133">Transmembrane helix</keyword>
<keyword evidence="6" id="KW-0808">Transferase</keyword>
<dbReference type="Proteomes" id="UP000198584">
    <property type="component" value="Unassembled WGS sequence"/>
</dbReference>
<dbReference type="SUPFAM" id="SSF55890">
    <property type="entry name" value="Sporulation response regulatory protein Spo0B"/>
    <property type="match status" value="1"/>
</dbReference>
<evidence type="ECO:0000256" key="4">
    <source>
        <dbReference type="ARBA" id="ARBA00022475"/>
    </source>
</evidence>
<dbReference type="InterPro" id="IPR036890">
    <property type="entry name" value="HATPase_C_sf"/>
</dbReference>
<dbReference type="PANTHER" id="PTHR43547">
    <property type="entry name" value="TWO-COMPONENT HISTIDINE KINASE"/>
    <property type="match status" value="1"/>
</dbReference>
<organism evidence="16 17">
    <name type="scientific">Thalassobacillus cyri</name>
    <dbReference type="NCBI Taxonomy" id="571932"/>
    <lineage>
        <taxon>Bacteria</taxon>
        <taxon>Bacillati</taxon>
        <taxon>Bacillota</taxon>
        <taxon>Bacilli</taxon>
        <taxon>Bacillales</taxon>
        <taxon>Bacillaceae</taxon>
        <taxon>Thalassobacillus</taxon>
    </lineage>
</organism>
<dbReference type="PROSITE" id="PS50109">
    <property type="entry name" value="HIS_KIN"/>
    <property type="match status" value="1"/>
</dbReference>
<dbReference type="AlphaFoldDB" id="A0A1H3Z914"/>
<dbReference type="InterPro" id="IPR033463">
    <property type="entry name" value="sCache_3"/>
</dbReference>
<reference evidence="16 17" key="1">
    <citation type="submission" date="2016-10" db="EMBL/GenBank/DDBJ databases">
        <authorList>
            <person name="de Groot N.N."/>
        </authorList>
    </citation>
    <scope>NUCLEOTIDE SEQUENCE [LARGE SCALE GENOMIC DNA]</scope>
    <source>
        <strain evidence="16 17">CCM7597</strain>
    </source>
</reference>
<evidence type="ECO:0000256" key="8">
    <source>
        <dbReference type="ARBA" id="ARBA00022741"/>
    </source>
</evidence>
<proteinExistence type="predicted"/>
<protein>
    <recommendedName>
        <fullName evidence="3">histidine kinase</fullName>
        <ecNumber evidence="3">2.7.13.3</ecNumber>
    </recommendedName>
</protein>
<comment type="catalytic activity">
    <reaction evidence="1">
        <text>ATP + protein L-histidine = ADP + protein N-phospho-L-histidine.</text>
        <dbReference type="EC" id="2.7.13.3"/>
    </reaction>
</comment>
<keyword evidence="7 14" id="KW-0812">Transmembrane</keyword>
<dbReference type="Pfam" id="PF14689">
    <property type="entry name" value="SPOB_a"/>
    <property type="match status" value="1"/>
</dbReference>
<evidence type="ECO:0000259" key="15">
    <source>
        <dbReference type="PROSITE" id="PS50109"/>
    </source>
</evidence>
<dbReference type="SUPFAM" id="SSF103190">
    <property type="entry name" value="Sensory domain-like"/>
    <property type="match status" value="1"/>
</dbReference>
<dbReference type="EC" id="2.7.13.3" evidence="3"/>
<dbReference type="Pfam" id="PF02518">
    <property type="entry name" value="HATPase_c"/>
    <property type="match status" value="1"/>
</dbReference>
<evidence type="ECO:0000256" key="10">
    <source>
        <dbReference type="ARBA" id="ARBA00022840"/>
    </source>
</evidence>
<dbReference type="Gene3D" id="3.30.565.10">
    <property type="entry name" value="Histidine kinase-like ATPase, C-terminal domain"/>
    <property type="match status" value="1"/>
</dbReference>
<keyword evidence="9 16" id="KW-0418">Kinase</keyword>
<evidence type="ECO:0000256" key="9">
    <source>
        <dbReference type="ARBA" id="ARBA00022777"/>
    </source>
</evidence>
<feature type="transmembrane region" description="Helical" evidence="14">
    <location>
        <begin position="174"/>
        <end position="193"/>
    </location>
</feature>
<evidence type="ECO:0000256" key="11">
    <source>
        <dbReference type="ARBA" id="ARBA00022989"/>
    </source>
</evidence>
<gene>
    <name evidence="16" type="ORF">SAMN05421743_103164</name>
</gene>
<dbReference type="InterPro" id="IPR005467">
    <property type="entry name" value="His_kinase_dom"/>
</dbReference>
<dbReference type="RefSeq" id="WP_093043035.1">
    <property type="nucleotide sequence ID" value="NZ_FNQR01000003.1"/>
</dbReference>
<dbReference type="InterPro" id="IPR039506">
    <property type="entry name" value="SPOB_a"/>
</dbReference>
<accession>A0A1H3Z914</accession>
<keyword evidence="12" id="KW-0902">Two-component regulatory system</keyword>
<dbReference type="SUPFAM" id="SSF55874">
    <property type="entry name" value="ATPase domain of HSP90 chaperone/DNA topoisomerase II/histidine kinase"/>
    <property type="match status" value="1"/>
</dbReference>
<dbReference type="EMBL" id="FNQR01000003">
    <property type="protein sequence ID" value="SEA20135.1"/>
    <property type="molecule type" value="Genomic_DNA"/>
</dbReference>
<keyword evidence="17" id="KW-1185">Reference proteome</keyword>
<keyword evidence="4" id="KW-1003">Cell membrane</keyword>
<dbReference type="InterPro" id="IPR016120">
    <property type="entry name" value="Sig_transdc_His_kin_SpoOB"/>
</dbReference>
<dbReference type="GO" id="GO:0006355">
    <property type="term" value="P:regulation of DNA-templated transcription"/>
    <property type="evidence" value="ECO:0007669"/>
    <property type="project" value="InterPro"/>
</dbReference>
<dbReference type="Pfam" id="PF17203">
    <property type="entry name" value="sCache_3_2"/>
    <property type="match status" value="1"/>
</dbReference>
<dbReference type="InterPro" id="IPR029151">
    <property type="entry name" value="Sensor-like_sf"/>
</dbReference>
<dbReference type="PANTHER" id="PTHR43547:SF10">
    <property type="entry name" value="SENSOR HISTIDINE KINASE DCUS"/>
    <property type="match status" value="1"/>
</dbReference>
<evidence type="ECO:0000256" key="6">
    <source>
        <dbReference type="ARBA" id="ARBA00022679"/>
    </source>
</evidence>
<dbReference type="GO" id="GO:0000155">
    <property type="term" value="F:phosphorelay sensor kinase activity"/>
    <property type="evidence" value="ECO:0007669"/>
    <property type="project" value="InterPro"/>
</dbReference>
<dbReference type="GO" id="GO:0005886">
    <property type="term" value="C:plasma membrane"/>
    <property type="evidence" value="ECO:0007669"/>
    <property type="project" value="UniProtKB-SubCell"/>
</dbReference>
<dbReference type="GO" id="GO:0005524">
    <property type="term" value="F:ATP binding"/>
    <property type="evidence" value="ECO:0007669"/>
    <property type="project" value="UniProtKB-KW"/>
</dbReference>